<organism evidence="1 2">
    <name type="scientific">Chelonia mydas</name>
    <name type="common">Green sea-turtle</name>
    <name type="synonym">Chelonia agassizi</name>
    <dbReference type="NCBI Taxonomy" id="8469"/>
    <lineage>
        <taxon>Eukaryota</taxon>
        <taxon>Metazoa</taxon>
        <taxon>Chordata</taxon>
        <taxon>Craniata</taxon>
        <taxon>Vertebrata</taxon>
        <taxon>Euteleostomi</taxon>
        <taxon>Archelosauria</taxon>
        <taxon>Testudinata</taxon>
        <taxon>Testudines</taxon>
        <taxon>Cryptodira</taxon>
        <taxon>Durocryptodira</taxon>
        <taxon>Americhelydia</taxon>
        <taxon>Chelonioidea</taxon>
        <taxon>Cheloniidae</taxon>
        <taxon>Chelonia</taxon>
    </lineage>
</organism>
<accession>M7C2H1</accession>
<dbReference type="EMBL" id="KB532021">
    <property type="protein sequence ID" value="EMP34612.1"/>
    <property type="molecule type" value="Genomic_DNA"/>
</dbReference>
<dbReference type="AlphaFoldDB" id="M7C2H1"/>
<sequence>MCPGSSHGRLERSQYGADLGWRNEFQSRLPLTKSTFSSPIESGDMTAQVKAAAANGYLLATGGGGVFDGVTRVTPVEAFDLDANKWRPFGNTKTSHPGGGVAVLKMTI</sequence>
<keyword evidence="2" id="KW-1185">Reference proteome</keyword>
<gene>
    <name evidence="1" type="ORF">UY3_08188</name>
</gene>
<dbReference type="InterPro" id="IPR015915">
    <property type="entry name" value="Kelch-typ_b-propeller"/>
</dbReference>
<dbReference type="SUPFAM" id="SSF117281">
    <property type="entry name" value="Kelch motif"/>
    <property type="match status" value="1"/>
</dbReference>
<proteinExistence type="predicted"/>
<evidence type="ECO:0000313" key="1">
    <source>
        <dbReference type="EMBL" id="EMP34612.1"/>
    </source>
</evidence>
<reference evidence="2" key="1">
    <citation type="journal article" date="2013" name="Nat. Genet.">
        <title>The draft genomes of soft-shell turtle and green sea turtle yield insights into the development and evolution of the turtle-specific body plan.</title>
        <authorList>
            <person name="Wang Z."/>
            <person name="Pascual-Anaya J."/>
            <person name="Zadissa A."/>
            <person name="Li W."/>
            <person name="Niimura Y."/>
            <person name="Huang Z."/>
            <person name="Li C."/>
            <person name="White S."/>
            <person name="Xiong Z."/>
            <person name="Fang D."/>
            <person name="Wang B."/>
            <person name="Ming Y."/>
            <person name="Chen Y."/>
            <person name="Zheng Y."/>
            <person name="Kuraku S."/>
            <person name="Pignatelli M."/>
            <person name="Herrero J."/>
            <person name="Beal K."/>
            <person name="Nozawa M."/>
            <person name="Li Q."/>
            <person name="Wang J."/>
            <person name="Zhang H."/>
            <person name="Yu L."/>
            <person name="Shigenobu S."/>
            <person name="Wang J."/>
            <person name="Liu J."/>
            <person name="Flicek P."/>
            <person name="Searle S."/>
            <person name="Wang J."/>
            <person name="Kuratani S."/>
            <person name="Yin Y."/>
            <person name="Aken B."/>
            <person name="Zhang G."/>
            <person name="Irie N."/>
        </authorList>
    </citation>
    <scope>NUCLEOTIDE SEQUENCE [LARGE SCALE GENOMIC DNA]</scope>
</reference>
<dbReference type="STRING" id="8469.M7C2H1"/>
<dbReference type="Proteomes" id="UP000031443">
    <property type="component" value="Unassembled WGS sequence"/>
</dbReference>
<protein>
    <submittedName>
        <fullName evidence="1">Kelch-like protein 20</fullName>
    </submittedName>
</protein>
<evidence type="ECO:0000313" key="2">
    <source>
        <dbReference type="Proteomes" id="UP000031443"/>
    </source>
</evidence>
<name>M7C2H1_CHEMY</name>